<evidence type="ECO:0000256" key="8">
    <source>
        <dbReference type="ARBA" id="ARBA00023326"/>
    </source>
</evidence>
<keyword evidence="11" id="KW-0732">Signal</keyword>
<protein>
    <recommendedName>
        <fullName evidence="11">Endoglucanase</fullName>
        <ecNumber evidence="11">3.2.1.4</ecNumber>
    </recommendedName>
</protein>
<organism evidence="14 15">
    <name type="scientific">Saccoglossus kowalevskii</name>
    <name type="common">Acorn worm</name>
    <dbReference type="NCBI Taxonomy" id="10224"/>
    <lineage>
        <taxon>Eukaryota</taxon>
        <taxon>Metazoa</taxon>
        <taxon>Hemichordata</taxon>
        <taxon>Enteropneusta</taxon>
        <taxon>Harrimaniidae</taxon>
        <taxon>Saccoglossus</taxon>
    </lineage>
</organism>
<feature type="compositionally biased region" description="Basic and acidic residues" evidence="12">
    <location>
        <begin position="51"/>
        <end position="61"/>
    </location>
</feature>
<dbReference type="Pfam" id="PF00759">
    <property type="entry name" value="Glyco_hydro_9"/>
    <property type="match status" value="2"/>
</dbReference>
<evidence type="ECO:0000256" key="11">
    <source>
        <dbReference type="RuleBase" id="RU361166"/>
    </source>
</evidence>
<dbReference type="PANTHER" id="PTHR22298">
    <property type="entry name" value="ENDO-1,4-BETA-GLUCANASE"/>
    <property type="match status" value="1"/>
</dbReference>
<evidence type="ECO:0000256" key="5">
    <source>
        <dbReference type="ARBA" id="ARBA00023157"/>
    </source>
</evidence>
<comment type="catalytic activity">
    <reaction evidence="1 11">
        <text>Endohydrolysis of (1-&gt;4)-beta-D-glucosidic linkages in cellulose, lichenin and cereal beta-D-glucans.</text>
        <dbReference type="EC" id="3.2.1.4"/>
    </reaction>
</comment>
<feature type="chain" id="PRO_5044976075" description="Endoglucanase" evidence="11">
    <location>
        <begin position="18"/>
        <end position="696"/>
    </location>
</feature>
<feature type="compositionally biased region" description="Polar residues" evidence="12">
    <location>
        <begin position="124"/>
        <end position="135"/>
    </location>
</feature>
<feature type="signal peptide" evidence="11">
    <location>
        <begin position="1"/>
        <end position="17"/>
    </location>
</feature>
<proteinExistence type="inferred from homology"/>
<evidence type="ECO:0000256" key="2">
    <source>
        <dbReference type="ARBA" id="ARBA00007072"/>
    </source>
</evidence>
<dbReference type="SMART" id="SM00032">
    <property type="entry name" value="CCP"/>
    <property type="match status" value="1"/>
</dbReference>
<keyword evidence="3 10" id="KW-0378">Hydrolase</keyword>
<dbReference type="RefSeq" id="XP_006825349.1">
    <property type="nucleotide sequence ID" value="XM_006825286.1"/>
</dbReference>
<evidence type="ECO:0000256" key="4">
    <source>
        <dbReference type="ARBA" id="ARBA00023001"/>
    </source>
</evidence>
<dbReference type="PROSITE" id="PS50923">
    <property type="entry name" value="SUSHI"/>
    <property type="match status" value="1"/>
</dbReference>
<evidence type="ECO:0000256" key="3">
    <source>
        <dbReference type="ARBA" id="ARBA00022801"/>
    </source>
</evidence>
<evidence type="ECO:0000256" key="6">
    <source>
        <dbReference type="ARBA" id="ARBA00023277"/>
    </source>
</evidence>
<dbReference type="InterPro" id="IPR000436">
    <property type="entry name" value="Sushi_SCR_CCP_dom"/>
</dbReference>
<evidence type="ECO:0000313" key="15">
    <source>
        <dbReference type="RefSeq" id="XP_006825349.1"/>
    </source>
</evidence>
<dbReference type="InterPro" id="IPR033126">
    <property type="entry name" value="Glyco_hydro_9_Asp/Glu_AS"/>
</dbReference>
<feature type="active site" evidence="10">
    <location>
        <position position="665"/>
    </location>
</feature>
<dbReference type="Pfam" id="PF00084">
    <property type="entry name" value="Sushi"/>
    <property type="match status" value="1"/>
</dbReference>
<dbReference type="GeneID" id="100369592"/>
<evidence type="ECO:0000256" key="10">
    <source>
        <dbReference type="PROSITE-ProRule" id="PRU10060"/>
    </source>
</evidence>
<evidence type="ECO:0000256" key="7">
    <source>
        <dbReference type="ARBA" id="ARBA00023295"/>
    </source>
</evidence>
<keyword evidence="14" id="KW-1185">Reference proteome</keyword>
<dbReference type="InterPro" id="IPR012341">
    <property type="entry name" value="6hp_glycosidase-like_sf"/>
</dbReference>
<dbReference type="InterPro" id="IPR035976">
    <property type="entry name" value="Sushi/SCR/CCP_sf"/>
</dbReference>
<dbReference type="PROSITE" id="PS00698">
    <property type="entry name" value="GH9_3"/>
    <property type="match status" value="1"/>
</dbReference>
<evidence type="ECO:0000256" key="9">
    <source>
        <dbReference type="PROSITE-ProRule" id="PRU00302"/>
    </source>
</evidence>
<keyword evidence="5" id="KW-1015">Disulfide bond</keyword>
<feature type="domain" description="Sushi" evidence="13">
    <location>
        <begin position="113"/>
        <end position="178"/>
    </location>
</feature>
<feature type="region of interest" description="Disordered" evidence="12">
    <location>
        <begin position="23"/>
        <end position="96"/>
    </location>
</feature>
<evidence type="ECO:0000313" key="14">
    <source>
        <dbReference type="Proteomes" id="UP000694865"/>
    </source>
</evidence>
<dbReference type="InterPro" id="IPR001701">
    <property type="entry name" value="Glyco_hydro_9"/>
</dbReference>
<keyword evidence="6 10" id="KW-0119">Carbohydrate metabolism</keyword>
<sequence>MTRLAVTLVVCVIAAYAIVKQDTVSGNPTGHGGNGFQELPPAELDPDDEATVLKRSAEKLHSIPKRVSGTPTGDVDEPPPAELAPEENTTLSKRSAETLHSIVKRGKKTVPDVGCEHPGELRYGSQTSGQEQGQVPTGEKLTFKCNDDFTMYGAESIECNYHSKLGNYWSFYKPLCSKMYDYNVVLRLSDKFYEAQRSGKLPEDGNRIKWRSDSALADGSLSNKDLTGGWYDAGDHVKFNLPMASATTLLGWGFIEFFDAYKNAGEVGRLLDNIRWSCEYFIKTLDDDPDITKVKVYYQVGDPIKDHEFWGRAEDMPENNRDVYTCTCDNPCSDVAGETSSALSVCSMAFNMTTQYQDTVFARKALDAAFRLYEFAKHEDCRGVYRQSGFYSSRSFWDEIVEASMFLYYATKQSEFLSDAHAGEGLMEDVVEHLVRNGGENTETYVPLYDLEAQEEIFIDEATDEFDDNTGALQAVAASLSWGDKRPAVHLLLYKFLSLKADADSNEKSTMKKAMGKIVTYLDTWMHRVPYVPGGLRIRDIPYGDWGSNRYAANTAFVAIMAAHYNMKMPKNGRPYSFYEWRRFATEQIHYMLGDHGQCYVVGFADGCCERPHHRDSSCPTEGSCGFGFLTTSDPNPHVLEGALCGGPDKDGGYFDNREDYFHNEVTCDFNAGFQSAVAGLSVLKSEGKLPYLELS</sequence>
<dbReference type="Gene3D" id="1.50.10.10">
    <property type="match status" value="2"/>
</dbReference>
<gene>
    <name evidence="15" type="primary">LOC100369592</name>
</gene>
<keyword evidence="9" id="KW-0768">Sushi</keyword>
<dbReference type="EC" id="3.2.1.4" evidence="11"/>
<evidence type="ECO:0000256" key="1">
    <source>
        <dbReference type="ARBA" id="ARBA00000966"/>
    </source>
</evidence>
<keyword evidence="4 11" id="KW-0136">Cellulose degradation</keyword>
<comment type="similarity">
    <text evidence="2 10 11">Belongs to the glycosyl hydrolase 9 (cellulase E) family.</text>
</comment>
<keyword evidence="7 10" id="KW-0326">Glycosidase</keyword>
<dbReference type="Proteomes" id="UP000694865">
    <property type="component" value="Unplaced"/>
</dbReference>
<feature type="active site" evidence="10">
    <location>
        <position position="656"/>
    </location>
</feature>
<dbReference type="SUPFAM" id="SSF48208">
    <property type="entry name" value="Six-hairpin glycosidases"/>
    <property type="match status" value="1"/>
</dbReference>
<name>A0ABM0MZA8_SACKO</name>
<accession>A0ABM0MZA8</accession>
<evidence type="ECO:0000256" key="12">
    <source>
        <dbReference type="SAM" id="MobiDB-lite"/>
    </source>
</evidence>
<dbReference type="SUPFAM" id="SSF57535">
    <property type="entry name" value="Complement control module/SCR domain"/>
    <property type="match status" value="1"/>
</dbReference>
<keyword evidence="8 10" id="KW-0624">Polysaccharide degradation</keyword>
<dbReference type="InterPro" id="IPR008928">
    <property type="entry name" value="6-hairpin_glycosidase_sf"/>
</dbReference>
<dbReference type="Gene3D" id="2.10.70.10">
    <property type="entry name" value="Complement Module, domain 1"/>
    <property type="match status" value="1"/>
</dbReference>
<dbReference type="CDD" id="cd00033">
    <property type="entry name" value="CCP"/>
    <property type="match status" value="1"/>
</dbReference>
<evidence type="ECO:0000259" key="13">
    <source>
        <dbReference type="PROSITE" id="PS50923"/>
    </source>
</evidence>
<feature type="region of interest" description="Disordered" evidence="12">
    <location>
        <begin position="109"/>
        <end position="136"/>
    </location>
</feature>
<comment type="caution">
    <text evidence="9">Lacks conserved residue(s) required for the propagation of feature annotation.</text>
</comment>
<reference evidence="15" key="1">
    <citation type="submission" date="2025-08" db="UniProtKB">
        <authorList>
            <consortium name="RefSeq"/>
        </authorList>
    </citation>
    <scope>IDENTIFICATION</scope>
    <source>
        <tissue evidence="15">Testes</tissue>
    </source>
</reference>